<name>B9SDP6_RICCO</name>
<organism evidence="2 3">
    <name type="scientific">Ricinus communis</name>
    <name type="common">Castor bean</name>
    <dbReference type="NCBI Taxonomy" id="3988"/>
    <lineage>
        <taxon>Eukaryota</taxon>
        <taxon>Viridiplantae</taxon>
        <taxon>Streptophyta</taxon>
        <taxon>Embryophyta</taxon>
        <taxon>Tracheophyta</taxon>
        <taxon>Spermatophyta</taxon>
        <taxon>Magnoliopsida</taxon>
        <taxon>eudicotyledons</taxon>
        <taxon>Gunneridae</taxon>
        <taxon>Pentapetalae</taxon>
        <taxon>rosids</taxon>
        <taxon>fabids</taxon>
        <taxon>Malpighiales</taxon>
        <taxon>Euphorbiaceae</taxon>
        <taxon>Acalyphoideae</taxon>
        <taxon>Acalypheae</taxon>
        <taxon>Ricinus</taxon>
    </lineage>
</organism>
<gene>
    <name evidence="2" type="ORF">RCOM_0423030</name>
</gene>
<dbReference type="EMBL" id="EQ973928">
    <property type="protein sequence ID" value="EEF38325.1"/>
    <property type="molecule type" value="Genomic_DNA"/>
</dbReference>
<keyword evidence="3" id="KW-1185">Reference proteome</keyword>
<evidence type="ECO:0000313" key="2">
    <source>
        <dbReference type="EMBL" id="EEF38325.1"/>
    </source>
</evidence>
<evidence type="ECO:0000256" key="1">
    <source>
        <dbReference type="SAM" id="MobiDB-lite"/>
    </source>
</evidence>
<feature type="compositionally biased region" description="Gly residues" evidence="1">
    <location>
        <begin position="28"/>
        <end position="42"/>
    </location>
</feature>
<reference evidence="3" key="1">
    <citation type="journal article" date="2010" name="Nat. Biotechnol.">
        <title>Draft genome sequence of the oilseed species Ricinus communis.</title>
        <authorList>
            <person name="Chan A.P."/>
            <person name="Crabtree J."/>
            <person name="Zhao Q."/>
            <person name="Lorenzi H."/>
            <person name="Orvis J."/>
            <person name="Puiu D."/>
            <person name="Melake-Berhan A."/>
            <person name="Jones K.M."/>
            <person name="Redman J."/>
            <person name="Chen G."/>
            <person name="Cahoon E.B."/>
            <person name="Gedil M."/>
            <person name="Stanke M."/>
            <person name="Haas B.J."/>
            <person name="Wortman J.R."/>
            <person name="Fraser-Liggett C.M."/>
            <person name="Ravel J."/>
            <person name="Rabinowicz P.D."/>
        </authorList>
    </citation>
    <scope>NUCLEOTIDE SEQUENCE [LARGE SCALE GENOMIC DNA]</scope>
    <source>
        <strain evidence="3">cv. Hale</strain>
    </source>
</reference>
<feature type="compositionally biased region" description="Acidic residues" evidence="1">
    <location>
        <begin position="13"/>
        <end position="27"/>
    </location>
</feature>
<feature type="region of interest" description="Disordered" evidence="1">
    <location>
        <begin position="1"/>
        <end position="50"/>
    </location>
</feature>
<dbReference type="InParanoid" id="B9SDP6"/>
<dbReference type="Proteomes" id="UP000008311">
    <property type="component" value="Unassembled WGS sequence"/>
</dbReference>
<evidence type="ECO:0000313" key="3">
    <source>
        <dbReference type="Proteomes" id="UP000008311"/>
    </source>
</evidence>
<accession>B9SDP6</accession>
<proteinExistence type="predicted"/>
<protein>
    <submittedName>
        <fullName evidence="2">Uncharacterized protein</fullName>
    </submittedName>
</protein>
<dbReference type="AlphaFoldDB" id="B9SDP6"/>
<sequence>MEKRREGKAVLYTDDDDNDEGGNEESEGGGGDKVGGRAGEVGVGPHFLHA</sequence>